<dbReference type="EMBL" id="GECZ01011033">
    <property type="protein sequence ID" value="JAS58736.1"/>
    <property type="molecule type" value="Transcribed_RNA"/>
</dbReference>
<feature type="region of interest" description="Disordered" evidence="1">
    <location>
        <begin position="77"/>
        <end position="123"/>
    </location>
</feature>
<accession>A0A1B6G8G9</accession>
<feature type="non-terminal residue" evidence="2">
    <location>
        <position position="1"/>
    </location>
</feature>
<gene>
    <name evidence="2" type="ORF">g.5675</name>
</gene>
<protein>
    <submittedName>
        <fullName evidence="2">Uncharacterized protein</fullName>
    </submittedName>
</protein>
<evidence type="ECO:0000313" key="2">
    <source>
        <dbReference type="EMBL" id="JAS58736.1"/>
    </source>
</evidence>
<name>A0A1B6G8G9_9HEMI</name>
<evidence type="ECO:0000256" key="1">
    <source>
        <dbReference type="SAM" id="MobiDB-lite"/>
    </source>
</evidence>
<proteinExistence type="predicted"/>
<dbReference type="AlphaFoldDB" id="A0A1B6G8G9"/>
<sequence length="180" mass="19728">LLALAVDHIDTLLEDWYPTLGTRFVHTSEGKFLVTRLVPCPRCLASIHELDADLGGRPQHLQPPQLAEALQAAEVEGSMRRVRKSQESYTSDGDSGVGPDSTGSSRKTSVEGHPEVVVGEEEGGRERLPQYSWMVEECILAAYDKSSVKCPTHGDVSLAHIAPDTMFLDLGERHLIRPNS</sequence>
<reference evidence="2" key="1">
    <citation type="submission" date="2015-11" db="EMBL/GenBank/DDBJ databases">
        <title>De novo transcriptome assembly of four potential Pierce s Disease insect vectors from Arizona vineyards.</title>
        <authorList>
            <person name="Tassone E.E."/>
        </authorList>
    </citation>
    <scope>NUCLEOTIDE SEQUENCE</scope>
</reference>
<feature type="non-terminal residue" evidence="2">
    <location>
        <position position="180"/>
    </location>
</feature>
<organism evidence="2">
    <name type="scientific">Cuerna arida</name>
    <dbReference type="NCBI Taxonomy" id="1464854"/>
    <lineage>
        <taxon>Eukaryota</taxon>
        <taxon>Metazoa</taxon>
        <taxon>Ecdysozoa</taxon>
        <taxon>Arthropoda</taxon>
        <taxon>Hexapoda</taxon>
        <taxon>Insecta</taxon>
        <taxon>Pterygota</taxon>
        <taxon>Neoptera</taxon>
        <taxon>Paraneoptera</taxon>
        <taxon>Hemiptera</taxon>
        <taxon>Auchenorrhyncha</taxon>
        <taxon>Membracoidea</taxon>
        <taxon>Cicadellidae</taxon>
        <taxon>Cicadellinae</taxon>
        <taxon>Proconiini</taxon>
        <taxon>Cuerna</taxon>
    </lineage>
</organism>